<evidence type="ECO:0000313" key="2">
    <source>
        <dbReference type="EMBL" id="WDI31718.1"/>
    </source>
</evidence>
<reference evidence="2" key="1">
    <citation type="submission" date="2023-02" db="EMBL/GenBank/DDBJ databases">
        <title>Genome sequence of Hyphococcus flavus.</title>
        <authorList>
            <person name="Rong J.-C."/>
            <person name="Zhao Q."/>
            <person name="Yi M."/>
            <person name="Wu J.-Y."/>
        </authorList>
    </citation>
    <scope>NUCLEOTIDE SEQUENCE</scope>
    <source>
        <strain evidence="2">MCCC 1K03223</strain>
    </source>
</reference>
<dbReference type="RefSeq" id="WP_274493605.1">
    <property type="nucleotide sequence ID" value="NZ_CP118166.1"/>
</dbReference>
<evidence type="ECO:0008006" key="4">
    <source>
        <dbReference type="Google" id="ProtNLM"/>
    </source>
</evidence>
<dbReference type="AlphaFoldDB" id="A0AAE9ZBP1"/>
<dbReference type="Gene3D" id="2.60.120.10">
    <property type="entry name" value="Jelly Rolls"/>
    <property type="match status" value="1"/>
</dbReference>
<feature type="chain" id="PRO_5042019141" description="Cupin domain-containing protein" evidence="1">
    <location>
        <begin position="24"/>
        <end position="147"/>
    </location>
</feature>
<dbReference type="KEGG" id="hfl:PUV54_00760"/>
<keyword evidence="1" id="KW-0732">Signal</keyword>
<dbReference type="SUPFAM" id="SSF51182">
    <property type="entry name" value="RmlC-like cupins"/>
    <property type="match status" value="1"/>
</dbReference>
<evidence type="ECO:0000256" key="1">
    <source>
        <dbReference type="SAM" id="SignalP"/>
    </source>
</evidence>
<keyword evidence="3" id="KW-1185">Reference proteome</keyword>
<protein>
    <recommendedName>
        <fullName evidence="4">Cupin domain-containing protein</fullName>
    </recommendedName>
</protein>
<gene>
    <name evidence="2" type="ORF">PUV54_00760</name>
</gene>
<dbReference type="InterPro" id="IPR014710">
    <property type="entry name" value="RmlC-like_jellyroll"/>
</dbReference>
<sequence>MKSALRFCLAIAVSTLIPAIAVAQQAENPIPSSGGALVMHKSLPDPLEAGWEGEKVCGLLQETDNVRALKCTFPPGVGHERHLHAPHFGYILEGGTMRIKDANGTRELETPAGASWTSDGIDWHEALNIGDTATVYIIVEPKTATKE</sequence>
<accession>A0AAE9ZBP1</accession>
<organism evidence="2 3">
    <name type="scientific">Hyphococcus flavus</name>
    <dbReference type="NCBI Taxonomy" id="1866326"/>
    <lineage>
        <taxon>Bacteria</taxon>
        <taxon>Pseudomonadati</taxon>
        <taxon>Pseudomonadota</taxon>
        <taxon>Alphaproteobacteria</taxon>
        <taxon>Parvularculales</taxon>
        <taxon>Parvularculaceae</taxon>
        <taxon>Hyphococcus</taxon>
    </lineage>
</organism>
<feature type="signal peptide" evidence="1">
    <location>
        <begin position="1"/>
        <end position="23"/>
    </location>
</feature>
<evidence type="ECO:0000313" key="3">
    <source>
        <dbReference type="Proteomes" id="UP001214043"/>
    </source>
</evidence>
<dbReference type="Proteomes" id="UP001214043">
    <property type="component" value="Chromosome"/>
</dbReference>
<dbReference type="EMBL" id="CP118166">
    <property type="protein sequence ID" value="WDI31718.1"/>
    <property type="molecule type" value="Genomic_DNA"/>
</dbReference>
<dbReference type="InterPro" id="IPR011051">
    <property type="entry name" value="RmlC_Cupin_sf"/>
</dbReference>
<name>A0AAE9ZBP1_9PROT</name>
<proteinExistence type="predicted"/>